<organism evidence="3 4">
    <name type="scientific">Ancylobacter vacuolatus</name>
    <dbReference type="NCBI Taxonomy" id="223389"/>
    <lineage>
        <taxon>Bacteria</taxon>
        <taxon>Pseudomonadati</taxon>
        <taxon>Pseudomonadota</taxon>
        <taxon>Alphaproteobacteria</taxon>
        <taxon>Hyphomicrobiales</taxon>
        <taxon>Xanthobacteraceae</taxon>
        <taxon>Ancylobacter</taxon>
    </lineage>
</organism>
<evidence type="ECO:0000313" key="3">
    <source>
        <dbReference type="EMBL" id="MDQ0348465.1"/>
    </source>
</evidence>
<dbReference type="EMBL" id="JAUSUH010000006">
    <property type="protein sequence ID" value="MDQ0348465.1"/>
    <property type="molecule type" value="Genomic_DNA"/>
</dbReference>
<feature type="signal peptide" evidence="2">
    <location>
        <begin position="1"/>
        <end position="19"/>
    </location>
</feature>
<feature type="chain" id="PRO_5045842275" evidence="2">
    <location>
        <begin position="20"/>
        <end position="212"/>
    </location>
</feature>
<evidence type="ECO:0000256" key="2">
    <source>
        <dbReference type="SAM" id="SignalP"/>
    </source>
</evidence>
<dbReference type="SMART" id="SM00028">
    <property type="entry name" value="TPR"/>
    <property type="match status" value="3"/>
</dbReference>
<sequence>MRALFAALILAAAPLGAMAQTTSPPSAAERPDAAAPAEATTPSAVAKPAEPDRAKRLDALFAALKAAPDKESAKAIAARIDVALTPSGSDTADLLMARASQATQAKKFDLAVELLDGLLAIEPDYLEAWNKRATVFFLRQDFSNALIDLRQVVAREPRHYGAWAGIAIICKEIGDEKRSLEAARHALALYPHLDEIEDLEQELAIKVEGRPI</sequence>
<accession>A0ABU0DJ59</accession>
<keyword evidence="2" id="KW-0732">Signal</keyword>
<feature type="region of interest" description="Disordered" evidence="1">
    <location>
        <begin position="20"/>
        <end position="50"/>
    </location>
</feature>
<dbReference type="SUPFAM" id="SSF48452">
    <property type="entry name" value="TPR-like"/>
    <property type="match status" value="1"/>
</dbReference>
<protein>
    <submittedName>
        <fullName evidence="3">Tetratricopeptide (TPR) repeat protein</fullName>
    </submittedName>
</protein>
<evidence type="ECO:0000256" key="1">
    <source>
        <dbReference type="SAM" id="MobiDB-lite"/>
    </source>
</evidence>
<dbReference type="Gene3D" id="1.25.40.10">
    <property type="entry name" value="Tetratricopeptide repeat domain"/>
    <property type="match status" value="1"/>
</dbReference>
<gene>
    <name evidence="3" type="ORF">J2S76_002896</name>
</gene>
<comment type="caution">
    <text evidence="3">The sequence shown here is derived from an EMBL/GenBank/DDBJ whole genome shotgun (WGS) entry which is preliminary data.</text>
</comment>
<feature type="compositionally biased region" description="Low complexity" evidence="1">
    <location>
        <begin position="20"/>
        <end position="46"/>
    </location>
</feature>
<dbReference type="InterPro" id="IPR019734">
    <property type="entry name" value="TPR_rpt"/>
</dbReference>
<name>A0ABU0DJ59_9HYPH</name>
<reference evidence="3 4" key="1">
    <citation type="submission" date="2023-07" db="EMBL/GenBank/DDBJ databases">
        <title>Genomic Encyclopedia of Type Strains, Phase IV (KMG-IV): sequencing the most valuable type-strain genomes for metagenomic binning, comparative biology and taxonomic classification.</title>
        <authorList>
            <person name="Goeker M."/>
        </authorList>
    </citation>
    <scope>NUCLEOTIDE SEQUENCE [LARGE SCALE GENOMIC DNA]</scope>
    <source>
        <strain evidence="3 4">DSM 1277</strain>
    </source>
</reference>
<proteinExistence type="predicted"/>
<evidence type="ECO:0000313" key="4">
    <source>
        <dbReference type="Proteomes" id="UP001238467"/>
    </source>
</evidence>
<keyword evidence="4" id="KW-1185">Reference proteome</keyword>
<dbReference type="RefSeq" id="WP_307061304.1">
    <property type="nucleotide sequence ID" value="NZ_JAUSUH010000006.1"/>
</dbReference>
<dbReference type="InterPro" id="IPR011990">
    <property type="entry name" value="TPR-like_helical_dom_sf"/>
</dbReference>
<dbReference type="Proteomes" id="UP001238467">
    <property type="component" value="Unassembled WGS sequence"/>
</dbReference>